<evidence type="ECO:0000256" key="13">
    <source>
        <dbReference type="ARBA" id="ARBA00023198"/>
    </source>
</evidence>
<keyword evidence="14" id="KW-0393">Immunoglobulin domain</keyword>
<organism evidence="19 20">
    <name type="scientific">Cirrhinus molitorella</name>
    <name type="common">mud carp</name>
    <dbReference type="NCBI Taxonomy" id="172907"/>
    <lineage>
        <taxon>Eukaryota</taxon>
        <taxon>Metazoa</taxon>
        <taxon>Chordata</taxon>
        <taxon>Craniata</taxon>
        <taxon>Vertebrata</taxon>
        <taxon>Euteleostomi</taxon>
        <taxon>Actinopterygii</taxon>
        <taxon>Neopterygii</taxon>
        <taxon>Teleostei</taxon>
        <taxon>Ostariophysi</taxon>
        <taxon>Cypriniformes</taxon>
        <taxon>Cyprinidae</taxon>
        <taxon>Labeoninae</taxon>
        <taxon>Labeonini</taxon>
        <taxon>Cirrhinus</taxon>
    </lineage>
</organism>
<keyword evidence="20" id="KW-1185">Reference proteome</keyword>
<dbReference type="InterPro" id="IPR013783">
    <property type="entry name" value="Ig-like_fold"/>
</dbReference>
<evidence type="ECO:0000256" key="15">
    <source>
        <dbReference type="SAM" id="MobiDB-lite"/>
    </source>
</evidence>
<keyword evidence="12" id="KW-0325">Glycoprotein</keyword>
<dbReference type="InterPro" id="IPR004074">
    <property type="entry name" value="IL-1_rcpt_I/II-typ"/>
</dbReference>
<dbReference type="PANTHER" id="PTHR11890:SF20">
    <property type="entry name" value="INTERLEUKIN-1 RECEPTOR ACCESSORY PROTEIN"/>
    <property type="match status" value="1"/>
</dbReference>
<evidence type="ECO:0008006" key="21">
    <source>
        <dbReference type="Google" id="ProtNLM"/>
    </source>
</evidence>
<feature type="domain" description="Ig-like" evidence="18">
    <location>
        <begin position="107"/>
        <end position="195"/>
    </location>
</feature>
<keyword evidence="9 16" id="KW-0472">Membrane</keyword>
<dbReference type="SUPFAM" id="SSF52200">
    <property type="entry name" value="Toll/Interleukin receptor TIR domain"/>
    <property type="match status" value="2"/>
</dbReference>
<dbReference type="InterPro" id="IPR007110">
    <property type="entry name" value="Ig-like_dom"/>
</dbReference>
<name>A0ABR3M7K7_9TELE</name>
<keyword evidence="3 16" id="KW-0812">Transmembrane</keyword>
<dbReference type="Pfam" id="PF01582">
    <property type="entry name" value="TIR"/>
    <property type="match status" value="1"/>
</dbReference>
<evidence type="ECO:0000256" key="3">
    <source>
        <dbReference type="ARBA" id="ARBA00022692"/>
    </source>
</evidence>
<protein>
    <recommendedName>
        <fullName evidence="21">Interleukin-1 receptor accessory protein</fullName>
    </recommendedName>
</protein>
<dbReference type="Gene3D" id="2.60.40.10">
    <property type="entry name" value="Immunoglobulins"/>
    <property type="match status" value="3"/>
</dbReference>
<evidence type="ECO:0000256" key="12">
    <source>
        <dbReference type="ARBA" id="ARBA00023180"/>
    </source>
</evidence>
<evidence type="ECO:0000256" key="2">
    <source>
        <dbReference type="ARBA" id="ARBA00009752"/>
    </source>
</evidence>
<evidence type="ECO:0000256" key="7">
    <source>
        <dbReference type="ARBA" id="ARBA00022989"/>
    </source>
</evidence>
<evidence type="ECO:0000259" key="18">
    <source>
        <dbReference type="PROSITE" id="PS50835"/>
    </source>
</evidence>
<comment type="caution">
    <text evidence="19">The sequence shown here is derived from an EMBL/GenBank/DDBJ whole genome shotgun (WGS) entry which is preliminary data.</text>
</comment>
<evidence type="ECO:0000259" key="17">
    <source>
        <dbReference type="PROSITE" id="PS50104"/>
    </source>
</evidence>
<keyword evidence="6" id="KW-0378">Hydrolase</keyword>
<comment type="similarity">
    <text evidence="2">Belongs to the interleukin-1 receptor family.</text>
</comment>
<evidence type="ECO:0000256" key="6">
    <source>
        <dbReference type="ARBA" id="ARBA00022801"/>
    </source>
</evidence>
<evidence type="ECO:0000256" key="10">
    <source>
        <dbReference type="ARBA" id="ARBA00023157"/>
    </source>
</evidence>
<keyword evidence="8" id="KW-0520">NAD</keyword>
<dbReference type="SMART" id="SM00409">
    <property type="entry name" value="IG"/>
    <property type="match status" value="3"/>
</dbReference>
<dbReference type="InterPro" id="IPR035897">
    <property type="entry name" value="Toll_tir_struct_dom_sf"/>
</dbReference>
<dbReference type="Gene3D" id="3.40.50.10140">
    <property type="entry name" value="Toll/interleukin-1 receptor homology (TIR) domain"/>
    <property type="match status" value="2"/>
</dbReference>
<feature type="region of interest" description="Disordered" evidence="15">
    <location>
        <begin position="1"/>
        <end position="22"/>
    </location>
</feature>
<sequence>MERFETRKRSPPAKPSQNQRLIRTETGRERVFREHASRRNRTEEKNQTCIGTISSHLQSISASFSGLSQQRSLPYYLIFNKKVHRHHDAVGLHTSLPLRFKDGRLLLICHSSQRPIRRSVLRLGRVERGFGAGNSSQSLVWYQHTHTQELEQPIDRKSQTLLRVREYLWIQPATAQDAGLYICMLRNLSSCVRISVELEVVQKKGECDLSAQPQLNLTVPFQSDRILSCPDLKKLTLPNSTYTISWYHLCRSTKFRGDLELKGDNVVIYRMLEPYKGLYTCVVSYQMNGRTLQFTRNINVIPVVPDFGSKVPIILNPANDQIYTVILGDTASLSCRVHLPHLYGEKQDIWWTIDNKTVEQLADPRFSSPEDNLLSYNYGDEKKERVLYVKDFSADDLQREFNCSARNSHGFNTSRAILKTELYVPTLELGCGLGVTLALMLMMFVIYHVFWLELLLLYRSWFGSDERYTDDKQYDVYISYARNSEEEEFVLSTLRRVLETEFGYSVCIFDRDSLPGGTITDDTLRFVGQSRRLVVVVSPCSAVRGTQALLELQAGLTSMMHGGSLRVVLIQFKPVQRKSWVKELRQARLALTLIRWKGEKSAPLSSRFWKQLQLELPMRRTTQHTHKQTQLPDVTQHTPDTHTQHTHQAEEKLIDPYSTNLMESVLKCMQACRRLLVVLSSDCLCEKSISLLECRLCLYLHHTSRAPIVTVRRRALSSPCGDIVELRNNSTSVRWHGARSERTNSRFWKLLRLALPLRPLALGKRLIDSTSSHSDLASVATRYTQAQTVSLSRRSKGGRVLRQVGLRDRSGRGCEQKGRGCAICVSFQESRRIWSGVIATQWSTHLHQPVANGTIPHATHNSNTEAGNDPGNELCPCEPINNNHTNELQTTHC</sequence>
<keyword evidence="11" id="KW-0675">Receptor</keyword>
<feature type="domain" description="Ig-like" evidence="18">
    <location>
        <begin position="312"/>
        <end position="419"/>
    </location>
</feature>
<evidence type="ECO:0000256" key="9">
    <source>
        <dbReference type="ARBA" id="ARBA00023136"/>
    </source>
</evidence>
<dbReference type="InterPro" id="IPR003599">
    <property type="entry name" value="Ig_sub"/>
</dbReference>
<keyword evidence="4" id="KW-0732">Signal</keyword>
<keyword evidence="13" id="KW-0395">Inflammatory response</keyword>
<evidence type="ECO:0000256" key="14">
    <source>
        <dbReference type="ARBA" id="ARBA00023319"/>
    </source>
</evidence>
<dbReference type="InterPro" id="IPR000157">
    <property type="entry name" value="TIR_dom"/>
</dbReference>
<dbReference type="SMART" id="SM00255">
    <property type="entry name" value="TIR"/>
    <property type="match status" value="1"/>
</dbReference>
<dbReference type="PROSITE" id="PS50835">
    <property type="entry name" value="IG_LIKE"/>
    <property type="match status" value="2"/>
</dbReference>
<evidence type="ECO:0000256" key="16">
    <source>
        <dbReference type="SAM" id="Phobius"/>
    </source>
</evidence>
<evidence type="ECO:0000256" key="8">
    <source>
        <dbReference type="ARBA" id="ARBA00023027"/>
    </source>
</evidence>
<dbReference type="Pfam" id="PF18452">
    <property type="entry name" value="Ig_6"/>
    <property type="match status" value="1"/>
</dbReference>
<feature type="transmembrane region" description="Helical" evidence="16">
    <location>
        <begin position="433"/>
        <end position="458"/>
    </location>
</feature>
<proteinExistence type="inferred from homology"/>
<gene>
    <name evidence="19" type="ORF">QQF64_008123</name>
</gene>
<feature type="domain" description="TIR" evidence="17">
    <location>
        <begin position="472"/>
        <end position="616"/>
    </location>
</feature>
<dbReference type="InterPro" id="IPR015621">
    <property type="entry name" value="IL-1_rcpt_fam"/>
</dbReference>
<dbReference type="Proteomes" id="UP001558613">
    <property type="component" value="Unassembled WGS sequence"/>
</dbReference>
<evidence type="ECO:0000256" key="4">
    <source>
        <dbReference type="ARBA" id="ARBA00022729"/>
    </source>
</evidence>
<dbReference type="PRINTS" id="PR01537">
    <property type="entry name" value="INTRLKN1R1F"/>
</dbReference>
<dbReference type="SUPFAM" id="SSF48726">
    <property type="entry name" value="Immunoglobulin"/>
    <property type="match status" value="2"/>
</dbReference>
<keyword evidence="10" id="KW-1015">Disulfide bond</keyword>
<feature type="region of interest" description="Disordered" evidence="15">
    <location>
        <begin position="620"/>
        <end position="641"/>
    </location>
</feature>
<dbReference type="InterPro" id="IPR041416">
    <property type="entry name" value="IL-1RAcP-like_ig"/>
</dbReference>
<dbReference type="PANTHER" id="PTHR11890">
    <property type="entry name" value="INTERLEUKIN-1 RECEPTOR FAMILY MEMBER"/>
    <property type="match status" value="1"/>
</dbReference>
<evidence type="ECO:0000256" key="11">
    <source>
        <dbReference type="ARBA" id="ARBA00023170"/>
    </source>
</evidence>
<comment type="subcellular location">
    <subcellularLocation>
        <location evidence="1">Membrane</location>
        <topology evidence="1">Single-pass type I membrane protein</topology>
    </subcellularLocation>
</comment>
<reference evidence="19 20" key="1">
    <citation type="submission" date="2023-09" db="EMBL/GenBank/DDBJ databases">
        <authorList>
            <person name="Wang M."/>
        </authorList>
    </citation>
    <scope>NUCLEOTIDE SEQUENCE [LARGE SCALE GENOMIC DNA]</scope>
    <source>
        <strain evidence="19">GT-2023</strain>
        <tissue evidence="19">Liver</tissue>
    </source>
</reference>
<evidence type="ECO:0000313" key="19">
    <source>
        <dbReference type="EMBL" id="KAL1260296.1"/>
    </source>
</evidence>
<accession>A0ABR3M7K7</accession>
<keyword evidence="7 16" id="KW-1133">Transmembrane helix</keyword>
<dbReference type="PRINTS" id="PR01536">
    <property type="entry name" value="INTRLKN1R12F"/>
</dbReference>
<evidence type="ECO:0000313" key="20">
    <source>
        <dbReference type="Proteomes" id="UP001558613"/>
    </source>
</evidence>
<dbReference type="InterPro" id="IPR036179">
    <property type="entry name" value="Ig-like_dom_sf"/>
</dbReference>
<evidence type="ECO:0000256" key="5">
    <source>
        <dbReference type="ARBA" id="ARBA00022737"/>
    </source>
</evidence>
<dbReference type="EMBL" id="JAYMGO010000015">
    <property type="protein sequence ID" value="KAL1260296.1"/>
    <property type="molecule type" value="Genomic_DNA"/>
</dbReference>
<keyword evidence="5" id="KW-0677">Repeat</keyword>
<evidence type="ECO:0000256" key="1">
    <source>
        <dbReference type="ARBA" id="ARBA00004479"/>
    </source>
</evidence>
<dbReference type="PROSITE" id="PS50104">
    <property type="entry name" value="TIR"/>
    <property type="match status" value="1"/>
</dbReference>